<proteinExistence type="inferred from homology"/>
<evidence type="ECO:0000313" key="6">
    <source>
        <dbReference type="EMBL" id="RSV03454.1"/>
    </source>
</evidence>
<organism evidence="5 8">
    <name type="scientific">Sphingomonas koreensis</name>
    <dbReference type="NCBI Taxonomy" id="93064"/>
    <lineage>
        <taxon>Bacteria</taxon>
        <taxon>Pseudomonadati</taxon>
        <taxon>Pseudomonadota</taxon>
        <taxon>Alphaproteobacteria</taxon>
        <taxon>Sphingomonadales</taxon>
        <taxon>Sphingomonadaceae</taxon>
        <taxon>Sphingomonas</taxon>
    </lineage>
</organism>
<feature type="domain" description="Nudix hydrolase" evidence="4">
    <location>
        <begin position="1"/>
        <end position="149"/>
    </location>
</feature>
<reference evidence="8" key="2">
    <citation type="submission" date="2016-12" db="EMBL/GenBank/DDBJ databases">
        <title>Whole genome sequencing of Sphingomonas sp. ABOJV.</title>
        <authorList>
            <person name="Conlan S."/>
            <person name="Thomas P.J."/>
            <person name="Mullikin J."/>
            <person name="Palmore T.N."/>
            <person name="Frank K.M."/>
            <person name="Segre J.A."/>
        </authorList>
    </citation>
    <scope>NUCLEOTIDE SEQUENCE [LARGE SCALE GENOMIC DNA]</scope>
    <source>
        <strain evidence="8">ABOJV</strain>
    </source>
</reference>
<dbReference type="Proteomes" id="UP000287746">
    <property type="component" value="Unassembled WGS sequence"/>
</dbReference>
<dbReference type="EMBL" id="QQWO01000007">
    <property type="protein sequence ID" value="RSV03454.1"/>
    <property type="molecule type" value="Genomic_DNA"/>
</dbReference>
<dbReference type="Proteomes" id="UP000286681">
    <property type="component" value="Unassembled WGS sequence"/>
</dbReference>
<dbReference type="InterPro" id="IPR020476">
    <property type="entry name" value="Nudix_hydrolase"/>
</dbReference>
<dbReference type="EMBL" id="CP018820">
    <property type="protein sequence ID" value="APR53969.1"/>
    <property type="molecule type" value="Genomic_DNA"/>
</dbReference>
<dbReference type="GO" id="GO:0006167">
    <property type="term" value="P:AMP biosynthetic process"/>
    <property type="evidence" value="ECO:0007669"/>
    <property type="project" value="TreeGrafter"/>
</dbReference>
<dbReference type="InterPro" id="IPR015797">
    <property type="entry name" value="NUDIX_hydrolase-like_dom_sf"/>
</dbReference>
<dbReference type="InterPro" id="IPR000086">
    <property type="entry name" value="NUDIX_hydrolase_dom"/>
</dbReference>
<dbReference type="AlphaFoldDB" id="A0A1L6JDH1"/>
<dbReference type="EMBL" id="QQYZ01000027">
    <property type="protein sequence ID" value="RSY77902.1"/>
    <property type="molecule type" value="Genomic_DNA"/>
</dbReference>
<evidence type="ECO:0000313" key="7">
    <source>
        <dbReference type="EMBL" id="RSY77902.1"/>
    </source>
</evidence>
<dbReference type="PRINTS" id="PR00502">
    <property type="entry name" value="NUDIXFAMILY"/>
</dbReference>
<dbReference type="SUPFAM" id="SSF55811">
    <property type="entry name" value="Nudix"/>
    <property type="match status" value="1"/>
</dbReference>
<dbReference type="InterPro" id="IPR051325">
    <property type="entry name" value="Nudix_hydrolase_domain"/>
</dbReference>
<dbReference type="STRING" id="93064.BRX40_17515"/>
<gene>
    <name evidence="5" type="ORF">BRX40_17515</name>
    <name evidence="6" type="ORF">CA257_09520</name>
    <name evidence="7" type="ORF">DAH66_19575</name>
</gene>
<dbReference type="Gene3D" id="3.90.79.10">
    <property type="entry name" value="Nucleoside Triphosphate Pyrophosphohydrolase"/>
    <property type="match status" value="1"/>
</dbReference>
<sequence>MAPQSAGVLLYRLTDTGLEVLLVHPGGPFWRNKQIGAWQLPKGLIEAGEAPETAARREVEEELGIAISGTLLPLGSIRQAGGKIVHAFACEGTFDPADLRSQTFDLEWPPRSGRQMRFPEIDAARWMPLSEASDWILPSQRPVLGRLEQTLAL</sequence>
<dbReference type="PROSITE" id="PS00893">
    <property type="entry name" value="NUDIX_BOX"/>
    <property type="match status" value="1"/>
</dbReference>
<dbReference type="PANTHER" id="PTHR21340:SF7">
    <property type="entry name" value="NUDIX HYDROLASE DOMAIN-CONTAINING PROTEIN"/>
    <property type="match status" value="1"/>
</dbReference>
<reference evidence="5" key="1">
    <citation type="submission" date="2016-12" db="EMBL/GenBank/DDBJ databases">
        <title>Whole genome sequencing of Sphingomonas koreensis.</title>
        <authorList>
            <person name="Conlan S."/>
            <person name="Thomas P.J."/>
            <person name="Mullikin J."/>
            <person name="Palmore T.N."/>
            <person name="Frank K.M."/>
            <person name="Segre J.A."/>
        </authorList>
    </citation>
    <scope>NUCLEOTIDE SEQUENCE</scope>
    <source>
        <strain evidence="5">ABOJV</strain>
    </source>
</reference>
<comment type="similarity">
    <text evidence="3">Belongs to the Nudix hydrolase family.</text>
</comment>
<reference evidence="10" key="4">
    <citation type="submission" date="2018-07" db="EMBL/GenBank/DDBJ databases">
        <title>Genomic and Epidemiologic Investigation of an Indolent Hospital Outbreak.</title>
        <authorList>
            <person name="Johnson R.C."/>
            <person name="Deming C."/>
            <person name="Conlan S."/>
            <person name="Zellmer C.J."/>
            <person name="Michelin A.V."/>
            <person name="Lee-Lin S.-Q."/>
            <person name="Thomas P.J."/>
            <person name="Park M."/>
            <person name="Weingarten R.A."/>
            <person name="Less J."/>
            <person name="Dekker J.P."/>
            <person name="Frank K.M."/>
            <person name="Musser K.A."/>
            <person name="Mcquiston J.R."/>
            <person name="Henderson D.K."/>
            <person name="Lau A.F."/>
            <person name="Palmore T.N."/>
            <person name="Segre J.A."/>
        </authorList>
    </citation>
    <scope>NUCLEOTIDE SEQUENCE [LARGE SCALE GENOMIC DNA]</scope>
    <source>
        <strain evidence="10">SK-CDC1_0717</strain>
    </source>
</reference>
<keyword evidence="2 3" id="KW-0378">Hydrolase</keyword>
<dbReference type="KEGG" id="skr:BRX40_17515"/>
<comment type="cofactor">
    <cofactor evidence="1">
        <name>Mg(2+)</name>
        <dbReference type="ChEBI" id="CHEBI:18420"/>
    </cofactor>
</comment>
<evidence type="ECO:0000256" key="1">
    <source>
        <dbReference type="ARBA" id="ARBA00001946"/>
    </source>
</evidence>
<dbReference type="GO" id="GO:0006754">
    <property type="term" value="P:ATP biosynthetic process"/>
    <property type="evidence" value="ECO:0007669"/>
    <property type="project" value="TreeGrafter"/>
</dbReference>
<dbReference type="GO" id="GO:0004081">
    <property type="term" value="F:bis(5'-nucleosyl)-tetraphosphatase (asymmetrical) activity"/>
    <property type="evidence" value="ECO:0007669"/>
    <property type="project" value="TreeGrafter"/>
</dbReference>
<evidence type="ECO:0000256" key="2">
    <source>
        <dbReference type="ARBA" id="ARBA00022801"/>
    </source>
</evidence>
<evidence type="ECO:0000313" key="8">
    <source>
        <dbReference type="Proteomes" id="UP000185161"/>
    </source>
</evidence>
<keyword evidence="8" id="KW-1185">Reference proteome</keyword>
<dbReference type="CDD" id="cd04662">
    <property type="entry name" value="NUDIX_Hydrolase"/>
    <property type="match status" value="1"/>
</dbReference>
<evidence type="ECO:0000313" key="9">
    <source>
        <dbReference type="Proteomes" id="UP000286681"/>
    </source>
</evidence>
<dbReference type="PROSITE" id="PS51462">
    <property type="entry name" value="NUDIX"/>
    <property type="match status" value="1"/>
</dbReference>
<dbReference type="GeneID" id="44134357"/>
<dbReference type="Proteomes" id="UP000185161">
    <property type="component" value="Chromosome"/>
</dbReference>
<name>A0A1L6JDH1_9SPHN</name>
<dbReference type="OrthoDB" id="954553at2"/>
<protein>
    <submittedName>
        <fullName evidence="6">NUDIX domain-containing protein</fullName>
    </submittedName>
    <submittedName>
        <fullName evidence="5">NUDIX hydrolase</fullName>
    </submittedName>
</protein>
<evidence type="ECO:0000256" key="3">
    <source>
        <dbReference type="RuleBase" id="RU003476"/>
    </source>
</evidence>
<dbReference type="Pfam" id="PF00293">
    <property type="entry name" value="NUDIX"/>
    <property type="match status" value="1"/>
</dbReference>
<reference evidence="6 9" key="3">
    <citation type="submission" date="2018-07" db="EMBL/GenBank/DDBJ databases">
        <title>Genomic and Epidemiologic Investigation of an Indolent Hospital Outbreak.</title>
        <authorList>
            <person name="Johnson R.C."/>
            <person name="Deming C."/>
            <person name="Conlan S."/>
            <person name="Zellmer C.J."/>
            <person name="Michelin A.V."/>
            <person name="Lee-Lin S."/>
            <person name="Thomas P.J."/>
            <person name="Park M."/>
            <person name="Weingarten R.A."/>
            <person name="Less J."/>
            <person name="Dekker J.P."/>
            <person name="Frank K.M."/>
            <person name="Musser K.A."/>
            <person name="Mcquiston J.R."/>
            <person name="Henderson D.K."/>
            <person name="Lau A.F."/>
            <person name="Palmore T.N."/>
            <person name="Segre J.A."/>
        </authorList>
    </citation>
    <scope>NUCLEOTIDE SEQUENCE [LARGE SCALE GENOMIC DNA]</scope>
    <source>
        <strain evidence="7">SK-CDC1_0717</strain>
        <strain evidence="6 9">SK-NIH.Env10_0317</strain>
    </source>
</reference>
<accession>A0A1L6JDH1</accession>
<dbReference type="RefSeq" id="WP_075152480.1">
    <property type="nucleotide sequence ID" value="NZ_CP018820.1"/>
</dbReference>
<dbReference type="PANTHER" id="PTHR21340">
    <property type="entry name" value="DIADENOSINE 5,5-P1,P4-TETRAPHOSPHATE PYROPHOSPHOHYDROLASE MUTT"/>
    <property type="match status" value="1"/>
</dbReference>
<evidence type="ECO:0000259" key="4">
    <source>
        <dbReference type="PROSITE" id="PS51462"/>
    </source>
</evidence>
<evidence type="ECO:0000313" key="5">
    <source>
        <dbReference type="EMBL" id="APR53969.1"/>
    </source>
</evidence>
<evidence type="ECO:0000313" key="10">
    <source>
        <dbReference type="Proteomes" id="UP000287746"/>
    </source>
</evidence>
<dbReference type="InterPro" id="IPR020084">
    <property type="entry name" value="NUDIX_hydrolase_CS"/>
</dbReference>